<dbReference type="InterPro" id="IPR036779">
    <property type="entry name" value="LysM_dom_sf"/>
</dbReference>
<dbReference type="Pfam" id="PF01476">
    <property type="entry name" value="LysM"/>
    <property type="match status" value="1"/>
</dbReference>
<dbReference type="RefSeq" id="WP_157592959.1">
    <property type="nucleotide sequence ID" value="NZ_QUMT01000002.1"/>
</dbReference>
<dbReference type="PROSITE" id="PS51782">
    <property type="entry name" value="LYSM"/>
    <property type="match status" value="1"/>
</dbReference>
<protein>
    <submittedName>
        <fullName evidence="3">Uncharacterized protein</fullName>
    </submittedName>
</protein>
<feature type="compositionally biased region" description="Pro residues" evidence="1">
    <location>
        <begin position="199"/>
        <end position="213"/>
    </location>
</feature>
<feature type="region of interest" description="Disordered" evidence="1">
    <location>
        <begin position="23"/>
        <end position="59"/>
    </location>
</feature>
<dbReference type="STRING" id="76731.RD2015_2640"/>
<keyword evidence="4" id="KW-1185">Reference proteome</keyword>
<evidence type="ECO:0000313" key="3">
    <source>
        <dbReference type="EMBL" id="ALV07105.1"/>
    </source>
</evidence>
<dbReference type="SUPFAM" id="SSF48452">
    <property type="entry name" value="TPR-like"/>
    <property type="match status" value="1"/>
</dbReference>
<feature type="compositionally biased region" description="Basic and acidic residues" evidence="1">
    <location>
        <begin position="221"/>
        <end position="232"/>
    </location>
</feature>
<organism evidence="3 4">
    <name type="scientific">Roseateles depolymerans</name>
    <dbReference type="NCBI Taxonomy" id="76731"/>
    <lineage>
        <taxon>Bacteria</taxon>
        <taxon>Pseudomonadati</taxon>
        <taxon>Pseudomonadota</taxon>
        <taxon>Betaproteobacteria</taxon>
        <taxon>Burkholderiales</taxon>
        <taxon>Sphaerotilaceae</taxon>
        <taxon>Roseateles</taxon>
    </lineage>
</organism>
<evidence type="ECO:0000256" key="1">
    <source>
        <dbReference type="SAM" id="MobiDB-lite"/>
    </source>
</evidence>
<dbReference type="Gene3D" id="1.25.40.10">
    <property type="entry name" value="Tetratricopeptide repeat domain"/>
    <property type="match status" value="1"/>
</dbReference>
<feature type="compositionally biased region" description="Pro residues" evidence="1">
    <location>
        <begin position="43"/>
        <end position="55"/>
    </location>
</feature>
<proteinExistence type="predicted"/>
<feature type="region of interest" description="Disordered" evidence="1">
    <location>
        <begin position="163"/>
        <end position="232"/>
    </location>
</feature>
<feature type="signal peptide" evidence="2">
    <location>
        <begin position="1"/>
        <end position="28"/>
    </location>
</feature>
<feature type="chain" id="PRO_5043836883" evidence="2">
    <location>
        <begin position="29"/>
        <end position="319"/>
    </location>
</feature>
<dbReference type="AlphaFoldDB" id="A0A0U2U4R5"/>
<keyword evidence="2" id="KW-0732">Signal</keyword>
<evidence type="ECO:0000256" key="2">
    <source>
        <dbReference type="SAM" id="SignalP"/>
    </source>
</evidence>
<dbReference type="Gene3D" id="3.10.350.10">
    <property type="entry name" value="LysM domain"/>
    <property type="match status" value="1"/>
</dbReference>
<dbReference type="SMART" id="SM00257">
    <property type="entry name" value="LysM"/>
    <property type="match status" value="1"/>
</dbReference>
<dbReference type="Proteomes" id="UP000060699">
    <property type="component" value="Chromosome"/>
</dbReference>
<dbReference type="PROSITE" id="PS51257">
    <property type="entry name" value="PROKAR_LIPOPROTEIN"/>
    <property type="match status" value="1"/>
</dbReference>
<feature type="compositionally biased region" description="Pro residues" evidence="1">
    <location>
        <begin position="168"/>
        <end position="180"/>
    </location>
</feature>
<dbReference type="KEGG" id="rdp:RD2015_2640"/>
<dbReference type="InterPro" id="IPR018392">
    <property type="entry name" value="LysM"/>
</dbReference>
<reference evidence="3 4" key="1">
    <citation type="submission" date="2015-12" db="EMBL/GenBank/DDBJ databases">
        <title>Complete genome of Roseateles depolymerans KCTC 42856.</title>
        <authorList>
            <person name="Kim K.M."/>
        </authorList>
    </citation>
    <scope>NUCLEOTIDE SEQUENCE [LARGE SCALE GENOMIC DNA]</scope>
    <source>
        <strain evidence="3 4">KCTC 42856</strain>
    </source>
</reference>
<dbReference type="CDD" id="cd00118">
    <property type="entry name" value="LysM"/>
    <property type="match status" value="1"/>
</dbReference>
<dbReference type="EMBL" id="CP013729">
    <property type="protein sequence ID" value="ALV07105.1"/>
    <property type="molecule type" value="Genomic_DNA"/>
</dbReference>
<dbReference type="OrthoDB" id="8566152at2"/>
<evidence type="ECO:0000313" key="4">
    <source>
        <dbReference type="Proteomes" id="UP000060699"/>
    </source>
</evidence>
<sequence length="319" mass="33835" precursor="true">MPKYSLRAVAPCVLAALLAGCVTPPKNTAPAPEPVAPAASAPVAPPEPPPPPPATPAQQAQAQKMALSAVDMLEAGQEDQARAEIQRALAVDRDNKLANSLMRQITGDPVQMLGRESWSYTVRPNDTLSRISGRFMGDIYSFYILARYNDIKVPARVAGGQVLRIPGKAPPPGSLDPQPSPRGRNTPAPAPQPAAATPAPAPTPAAAPTPAPAPELSAGEKAMRNGESWERSNRLDRALDEYKRAASMDQPGAQAKVDVVRKKLIDRSTLAARTAFAKQDLAGSIKAWDNVLELDPGNEVAKLERQKAVSLKAKVDQLK</sequence>
<dbReference type="InterPro" id="IPR011990">
    <property type="entry name" value="TPR-like_helical_dom_sf"/>
</dbReference>
<name>A0A0U2U4R5_9BURK</name>
<accession>A0A0U2U4R5</accession>
<gene>
    <name evidence="3" type="ORF">RD2015_2640</name>
</gene>